<evidence type="ECO:0000313" key="1">
    <source>
        <dbReference type="EMBL" id="KZS94258.1"/>
    </source>
</evidence>
<name>A0A164VLC9_9AGAM</name>
<dbReference type="AlphaFoldDB" id="A0A164VLC9"/>
<dbReference type="InterPro" id="IPR008699">
    <property type="entry name" value="NDUFB8"/>
</dbReference>
<gene>
    <name evidence="1" type="ORF">SISNIDRAFT_485171</name>
</gene>
<proteinExistence type="predicted"/>
<keyword evidence="2" id="KW-1185">Reference proteome</keyword>
<dbReference type="STRING" id="1314777.A0A164VLC9"/>
<protein>
    <submittedName>
        <fullName evidence="1">Ndufb8, NADH dehydrogenase 19kDa subunit</fullName>
    </submittedName>
</protein>
<organism evidence="1 2">
    <name type="scientific">Sistotremastrum niveocremeum HHB9708</name>
    <dbReference type="NCBI Taxonomy" id="1314777"/>
    <lineage>
        <taxon>Eukaryota</taxon>
        <taxon>Fungi</taxon>
        <taxon>Dikarya</taxon>
        <taxon>Basidiomycota</taxon>
        <taxon>Agaricomycotina</taxon>
        <taxon>Agaricomycetes</taxon>
        <taxon>Sistotremastrales</taxon>
        <taxon>Sistotremastraceae</taxon>
        <taxon>Sertulicium</taxon>
        <taxon>Sertulicium niveocremeum</taxon>
    </lineage>
</organism>
<dbReference type="Pfam" id="PF05821">
    <property type="entry name" value="NDUF_B8"/>
    <property type="match status" value="1"/>
</dbReference>
<sequence>MFAPVYQSLQPAMRSQSIWRLGATASSTFARRPTLLRSYATPVEYLPKEADPQLNGYPELPRTSLQTRSPYGWWDIQGRRNYGETLHAEHDQLDMFGPDISKVPPRTAARQLGIASASLLAFAWIVYTFKPESPAVPRQYPYSGLVKELGGLQENKALEESSDEEE</sequence>
<evidence type="ECO:0000313" key="2">
    <source>
        <dbReference type="Proteomes" id="UP000076722"/>
    </source>
</evidence>
<dbReference type="PANTHER" id="PTHR12840:SF1">
    <property type="entry name" value="NADH DEHYDROGENASE [UBIQUINONE] 1 BETA SUBCOMPLEX SUBUNIT 8, MITOCHONDRIAL"/>
    <property type="match status" value="1"/>
</dbReference>
<dbReference type="OrthoDB" id="2014058at2759"/>
<dbReference type="EMBL" id="KV419405">
    <property type="protein sequence ID" value="KZS94258.1"/>
    <property type="molecule type" value="Genomic_DNA"/>
</dbReference>
<reference evidence="1 2" key="1">
    <citation type="journal article" date="2016" name="Mol. Biol. Evol.">
        <title>Comparative Genomics of Early-Diverging Mushroom-Forming Fungi Provides Insights into the Origins of Lignocellulose Decay Capabilities.</title>
        <authorList>
            <person name="Nagy L.G."/>
            <person name="Riley R."/>
            <person name="Tritt A."/>
            <person name="Adam C."/>
            <person name="Daum C."/>
            <person name="Floudas D."/>
            <person name="Sun H."/>
            <person name="Yadav J.S."/>
            <person name="Pangilinan J."/>
            <person name="Larsson K.H."/>
            <person name="Matsuura K."/>
            <person name="Barry K."/>
            <person name="Labutti K."/>
            <person name="Kuo R."/>
            <person name="Ohm R.A."/>
            <person name="Bhattacharya S.S."/>
            <person name="Shirouzu T."/>
            <person name="Yoshinaga Y."/>
            <person name="Martin F.M."/>
            <person name="Grigoriev I.V."/>
            <person name="Hibbett D.S."/>
        </authorList>
    </citation>
    <scope>NUCLEOTIDE SEQUENCE [LARGE SCALE GENOMIC DNA]</scope>
    <source>
        <strain evidence="1 2">HHB9708</strain>
    </source>
</reference>
<dbReference type="GO" id="GO:0005739">
    <property type="term" value="C:mitochondrion"/>
    <property type="evidence" value="ECO:0007669"/>
    <property type="project" value="InterPro"/>
</dbReference>
<dbReference type="Proteomes" id="UP000076722">
    <property type="component" value="Unassembled WGS sequence"/>
</dbReference>
<accession>A0A164VLC9</accession>
<dbReference type="PANTHER" id="PTHR12840">
    <property type="entry name" value="NADH-UBIQUINONE OXIDOREDUCTASE ASHI SUBUNIT"/>
    <property type="match status" value="1"/>
</dbReference>